<reference evidence="1 2" key="1">
    <citation type="journal article" date="2015" name="Genome Announc.">
        <title>Complete Genome Sequence of Microcystis aeruginosa NIES-2549, a Bloom-Forming Cyanobacterium from Lake Kasumigaura, Japan.</title>
        <authorList>
            <person name="Yamaguchi H."/>
            <person name="Suzuki S."/>
            <person name="Tanabe Y."/>
            <person name="Osana Y."/>
            <person name="Shimura Y."/>
            <person name="Ishida K."/>
            <person name="Kawachi M."/>
        </authorList>
    </citation>
    <scope>NUCLEOTIDE SEQUENCE [LARGE SCALE GENOMIC DNA]</scope>
    <source>
        <strain evidence="1 2">NIES-2549</strain>
    </source>
</reference>
<dbReference type="EMBL" id="CP011304">
    <property type="protein sequence ID" value="AKE62837.1"/>
    <property type="molecule type" value="Genomic_DNA"/>
</dbReference>
<sequence>MIDYNLDAAHSILYMRPTSALAAEDFVKIAEAVDPHIEATGGLAGVIIEVPTFTGWESFGALVAHFRLIRDHHKYVSKVAVVTDSTLVKLIESLASHFVSAEVRQFPWGETEVANQWILGGS</sequence>
<name>A0A0F6U1L9_MICAE</name>
<evidence type="ECO:0000313" key="1">
    <source>
        <dbReference type="EMBL" id="AKE62837.1"/>
    </source>
</evidence>
<dbReference type="RefSeq" id="WP_046660806.1">
    <property type="nucleotide sequence ID" value="NZ_CP011304.1"/>
</dbReference>
<dbReference type="Gene3D" id="3.40.50.10600">
    <property type="entry name" value="SpoIIaa-like domains"/>
    <property type="match status" value="1"/>
</dbReference>
<dbReference type="Proteomes" id="UP000034103">
    <property type="component" value="Chromosome"/>
</dbReference>
<accession>A0A0F6U1L9</accession>
<dbReference type="PATRIC" id="fig|1641812.3.peg.490"/>
<dbReference type="Pfam" id="PF11964">
    <property type="entry name" value="SpoIIAA-like"/>
    <property type="match status" value="1"/>
</dbReference>
<dbReference type="InterPro" id="IPR036513">
    <property type="entry name" value="STAS_dom_sf"/>
</dbReference>
<dbReference type="AlphaFoldDB" id="A0A0F6U1L9"/>
<evidence type="ECO:0000313" key="2">
    <source>
        <dbReference type="Proteomes" id="UP000034103"/>
    </source>
</evidence>
<evidence type="ECO:0008006" key="3">
    <source>
        <dbReference type="Google" id="ProtNLM"/>
    </source>
</evidence>
<organism evidence="1 2">
    <name type="scientific">Microcystis aeruginosa NIES-2549</name>
    <dbReference type="NCBI Taxonomy" id="1641812"/>
    <lineage>
        <taxon>Bacteria</taxon>
        <taxon>Bacillati</taxon>
        <taxon>Cyanobacteriota</taxon>
        <taxon>Cyanophyceae</taxon>
        <taxon>Oscillatoriophycideae</taxon>
        <taxon>Chroococcales</taxon>
        <taxon>Microcystaceae</taxon>
        <taxon>Microcystis</taxon>
    </lineage>
</organism>
<dbReference type="InterPro" id="IPR038396">
    <property type="entry name" value="SpoIIAA-like_sf"/>
</dbReference>
<proteinExistence type="predicted"/>
<dbReference type="HOGENOM" id="CLU_137390_3_0_3"/>
<gene>
    <name evidence="1" type="ORF">MYAER_0475</name>
</gene>
<protein>
    <recommendedName>
        <fullName evidence="3">STAS/SEC14 domain-containing protein</fullName>
    </recommendedName>
</protein>
<dbReference type="InterPro" id="IPR021866">
    <property type="entry name" value="SpoIIAA-like"/>
</dbReference>
<dbReference type="SUPFAM" id="SSF52091">
    <property type="entry name" value="SpoIIaa-like"/>
    <property type="match status" value="1"/>
</dbReference>